<dbReference type="PANTHER" id="PTHR39624:SF2">
    <property type="entry name" value="OSMC-LIKE PROTEIN"/>
    <property type="match status" value="1"/>
</dbReference>
<dbReference type="OrthoDB" id="9789573at2"/>
<keyword evidence="3" id="KW-1185">Reference proteome</keyword>
<dbReference type="Proteomes" id="UP000254601">
    <property type="component" value="Unassembled WGS sequence"/>
</dbReference>
<dbReference type="Pfam" id="PF12146">
    <property type="entry name" value="Hydrolase_4"/>
    <property type="match status" value="1"/>
</dbReference>
<evidence type="ECO:0000313" key="2">
    <source>
        <dbReference type="EMBL" id="SUO97294.1"/>
    </source>
</evidence>
<reference evidence="2 3" key="1">
    <citation type="submission" date="2018-06" db="EMBL/GenBank/DDBJ databases">
        <authorList>
            <consortium name="Pathogen Informatics"/>
            <person name="Doyle S."/>
        </authorList>
    </citation>
    <scope>NUCLEOTIDE SEQUENCE [LARGE SCALE GENOMIC DNA]</scope>
    <source>
        <strain evidence="2 3">NCTC13337</strain>
    </source>
</reference>
<dbReference type="InterPro" id="IPR022742">
    <property type="entry name" value="Hydrolase_4"/>
</dbReference>
<dbReference type="InterPro" id="IPR036102">
    <property type="entry name" value="OsmC/Ohrsf"/>
</dbReference>
<dbReference type="InterPro" id="IPR015946">
    <property type="entry name" value="KH_dom-like_a/b"/>
</dbReference>
<dbReference type="Gene3D" id="3.30.300.20">
    <property type="match status" value="1"/>
</dbReference>
<gene>
    <name evidence="2" type="ORF">NCTC13337_02350</name>
</gene>
<proteinExistence type="predicted"/>
<organism evidence="2 3">
    <name type="scientific">Suttonella ornithocola</name>
    <dbReference type="NCBI Taxonomy" id="279832"/>
    <lineage>
        <taxon>Bacteria</taxon>
        <taxon>Pseudomonadati</taxon>
        <taxon>Pseudomonadota</taxon>
        <taxon>Gammaproteobacteria</taxon>
        <taxon>Cardiobacteriales</taxon>
        <taxon>Cardiobacteriaceae</taxon>
        <taxon>Suttonella</taxon>
    </lineage>
</organism>
<dbReference type="SUPFAM" id="SSF53474">
    <property type="entry name" value="alpha/beta-Hydrolases"/>
    <property type="match status" value="1"/>
</dbReference>
<protein>
    <submittedName>
        <fullName evidence="2">Esterase/lipase</fullName>
    </submittedName>
</protein>
<dbReference type="Pfam" id="PF02566">
    <property type="entry name" value="OsmC"/>
    <property type="match status" value="1"/>
</dbReference>
<feature type="domain" description="Serine aminopeptidase S33" evidence="1">
    <location>
        <begin position="46"/>
        <end position="135"/>
    </location>
</feature>
<dbReference type="InterPro" id="IPR029058">
    <property type="entry name" value="AB_hydrolase_fold"/>
</dbReference>
<accession>A0A380MYJ3</accession>
<dbReference type="AlphaFoldDB" id="A0A380MYJ3"/>
<evidence type="ECO:0000259" key="1">
    <source>
        <dbReference type="Pfam" id="PF12146"/>
    </source>
</evidence>
<dbReference type="Gene3D" id="3.40.50.1820">
    <property type="entry name" value="alpha/beta hydrolase"/>
    <property type="match status" value="1"/>
</dbReference>
<dbReference type="InterPro" id="IPR003718">
    <property type="entry name" value="OsmC/Ohr_fam"/>
</dbReference>
<evidence type="ECO:0000313" key="3">
    <source>
        <dbReference type="Proteomes" id="UP000254601"/>
    </source>
</evidence>
<sequence>MITTSLEFTNENGEKLNGFLDAPISEPRAYAIFAHCFTCSASLPIVRRISEALNKAGIAVLRFDFTGLGNSEGDFSQTNFSANIADLHSAYQYLAQNYQAPELIIGHSFGGSAVIRAARNMPSAKAVVSIGAPAVPEHISQFYDHKKEEILEKGEANIEVGGRIFTIRKQFLEDLKENDHGSISSLGLPLLVMHSPQDEIVSIENAKQIYAAAQHPKSYISLDGADHLLSRKEDACYAGNVIAAWAERYISPQPALETDKTIVRNDAKHGLTCEVETGGYRMIADEPKDIGGNELGPTPYDLLKSALGVCTAMTLRMYAERKQWNLQHVCVTVTHEKDEKKVDHFSRHIILRGELDKEQEDKLIEIANKCPVHRTLENNAHIHTLHWKTKSSEE</sequence>
<dbReference type="RefSeq" id="WP_072577555.1">
    <property type="nucleotide sequence ID" value="NZ_LWHB01000201.1"/>
</dbReference>
<name>A0A380MYJ3_9GAMM</name>
<dbReference type="PANTHER" id="PTHR39624">
    <property type="entry name" value="PROTEIN INVOLVED IN RIMO-MEDIATED BETA-METHYLTHIOLATION OF RIBOSOMAL PROTEIN S12 YCAO"/>
    <property type="match status" value="1"/>
</dbReference>
<dbReference type="SUPFAM" id="SSF82784">
    <property type="entry name" value="OsmC-like"/>
    <property type="match status" value="1"/>
</dbReference>
<dbReference type="EMBL" id="UHIC01000001">
    <property type="protein sequence ID" value="SUO97294.1"/>
    <property type="molecule type" value="Genomic_DNA"/>
</dbReference>